<dbReference type="PROSITE" id="PS00958">
    <property type="entry name" value="TRANSALDOLASE_2"/>
    <property type="match status" value="1"/>
</dbReference>
<dbReference type="InterPro" id="IPR013785">
    <property type="entry name" value="Aldolase_TIM"/>
</dbReference>
<dbReference type="InterPro" id="IPR004732">
    <property type="entry name" value="Transaldolase_2"/>
</dbReference>
<dbReference type="Gene3D" id="3.40.50.10490">
    <property type="entry name" value="Glucose-6-phosphate isomerase like protein, domain 1"/>
    <property type="match status" value="1"/>
</dbReference>
<gene>
    <name evidence="11" type="ORF">MNBD_GAMMA14-1967</name>
</gene>
<accession>A0A3B0YWX7</accession>
<dbReference type="InterPro" id="IPR046348">
    <property type="entry name" value="SIS_dom_sf"/>
</dbReference>
<dbReference type="Pfam" id="PF00342">
    <property type="entry name" value="PGI"/>
    <property type="match status" value="1"/>
</dbReference>
<comment type="subcellular location">
    <subcellularLocation>
        <location evidence="2">Cytoplasm</location>
    </subcellularLocation>
</comment>
<dbReference type="HAMAP" id="MF_00493">
    <property type="entry name" value="Transaldolase_2"/>
    <property type="match status" value="1"/>
</dbReference>
<keyword evidence="10" id="KW-0175">Coiled coil</keyword>
<dbReference type="NCBIfam" id="NF007080">
    <property type="entry name" value="PRK09533.1"/>
    <property type="match status" value="1"/>
</dbReference>
<dbReference type="AlphaFoldDB" id="A0A3B0YWX7"/>
<keyword evidence="7" id="KW-0570">Pentose shunt</keyword>
<dbReference type="PROSITE" id="PS01054">
    <property type="entry name" value="TRANSALDOLASE_1"/>
    <property type="match status" value="1"/>
</dbReference>
<keyword evidence="5" id="KW-0963">Cytoplasm</keyword>
<protein>
    <submittedName>
        <fullName evidence="11">Transaldolase</fullName>
        <ecNumber evidence="11">2.2.1.2</ecNumber>
    </submittedName>
</protein>
<dbReference type="PANTHER" id="PTHR10683">
    <property type="entry name" value="TRANSALDOLASE"/>
    <property type="match status" value="1"/>
</dbReference>
<evidence type="ECO:0000256" key="7">
    <source>
        <dbReference type="ARBA" id="ARBA00023126"/>
    </source>
</evidence>
<evidence type="ECO:0000256" key="4">
    <source>
        <dbReference type="ARBA" id="ARBA00008426"/>
    </source>
</evidence>
<evidence type="ECO:0000256" key="9">
    <source>
        <dbReference type="ARBA" id="ARBA00048810"/>
    </source>
</evidence>
<sequence>MNPVRQLEKAGQSIWLDYIRRSLLVYGGLERLIEDDGIKGVTSNPSIFEKAIAGSNDYIEIIRDLAEQPGSDAESVYERIAIDDIQYAADILHPVYHASKGRDGYVSLEVSPRLAHDTAGTIEAAHHLWRTVDRENLMIKVPATPAGLPAIEALLGEGINVNVTLLFSRKVHEQVVEAFLCGLEQLDKAGGDVSKVASVASLFVSRMESAVDRLLDEKIESAPGTAGAAQLQALKGKAAVANAKLAYQQYKTLFNGPRWEALAARGANSQRLLWASTGTKNPAYSDVLYIESLIGPDTVNTVPPATLDAFRDHGSAKPQLEEGLEQAQADLAALEAEGISLDEVTDALLSEGVDKFVVAYEKLLNAVTQALQGARVPKAASQTAVLPVDLQQSVDRALDAWTDNDKACRLWARDASLWTGQDENCWLDWLDIAEDQLEHLGDLRRLGRFAQGHYFSDVLLLGMGGSSLAPEVFSSVFGVQPEHPHLHVLDSTDPAQIRRIETAIDLRRTGVIVASKSGTTLEPNILMAYFFDRIRDEIGAKQAGRHFAAITDPGSELEKFATKA</sequence>
<dbReference type="CDD" id="cd00955">
    <property type="entry name" value="Transaldolase_like"/>
    <property type="match status" value="1"/>
</dbReference>
<dbReference type="InterPro" id="IPR018225">
    <property type="entry name" value="Transaldolase_AS"/>
</dbReference>
<evidence type="ECO:0000256" key="2">
    <source>
        <dbReference type="ARBA" id="ARBA00004496"/>
    </source>
</evidence>
<evidence type="ECO:0000256" key="1">
    <source>
        <dbReference type="ARBA" id="ARBA00003518"/>
    </source>
</evidence>
<feature type="coiled-coil region" evidence="10">
    <location>
        <begin position="317"/>
        <end position="344"/>
    </location>
</feature>
<dbReference type="GO" id="GO:0004347">
    <property type="term" value="F:glucose-6-phosphate isomerase activity"/>
    <property type="evidence" value="ECO:0007669"/>
    <property type="project" value="InterPro"/>
</dbReference>
<dbReference type="Gene3D" id="3.20.20.70">
    <property type="entry name" value="Aldolase class I"/>
    <property type="match status" value="1"/>
</dbReference>
<feature type="non-terminal residue" evidence="11">
    <location>
        <position position="564"/>
    </location>
</feature>
<keyword evidence="6 11" id="KW-0808">Transferase</keyword>
<dbReference type="Pfam" id="PF00923">
    <property type="entry name" value="TAL_FSA"/>
    <property type="match status" value="1"/>
</dbReference>
<dbReference type="InterPro" id="IPR001672">
    <property type="entry name" value="G6P_Isomerase"/>
</dbReference>
<dbReference type="SUPFAM" id="SSF53697">
    <property type="entry name" value="SIS domain"/>
    <property type="match status" value="1"/>
</dbReference>
<evidence type="ECO:0000256" key="6">
    <source>
        <dbReference type="ARBA" id="ARBA00022679"/>
    </source>
</evidence>
<comment type="function">
    <text evidence="1">Transaldolase is important for the balance of metabolites in the pentose-phosphate pathway.</text>
</comment>
<dbReference type="PROSITE" id="PS51463">
    <property type="entry name" value="P_GLUCOSE_ISOMERASE_3"/>
    <property type="match status" value="1"/>
</dbReference>
<dbReference type="GO" id="GO:0004801">
    <property type="term" value="F:transaldolase activity"/>
    <property type="evidence" value="ECO:0007669"/>
    <property type="project" value="UniProtKB-EC"/>
</dbReference>
<dbReference type="GO" id="GO:0097367">
    <property type="term" value="F:carbohydrate derivative binding"/>
    <property type="evidence" value="ECO:0007669"/>
    <property type="project" value="InterPro"/>
</dbReference>
<dbReference type="GO" id="GO:0006096">
    <property type="term" value="P:glycolytic process"/>
    <property type="evidence" value="ECO:0007669"/>
    <property type="project" value="InterPro"/>
</dbReference>
<organism evidence="11">
    <name type="scientific">hydrothermal vent metagenome</name>
    <dbReference type="NCBI Taxonomy" id="652676"/>
    <lineage>
        <taxon>unclassified sequences</taxon>
        <taxon>metagenomes</taxon>
        <taxon>ecological metagenomes</taxon>
    </lineage>
</organism>
<evidence type="ECO:0000256" key="10">
    <source>
        <dbReference type="SAM" id="Coils"/>
    </source>
</evidence>
<name>A0A3B0YWX7_9ZZZZ</name>
<evidence type="ECO:0000256" key="3">
    <source>
        <dbReference type="ARBA" id="ARBA00004959"/>
    </source>
</evidence>
<comment type="pathway">
    <text evidence="3">Carbohydrate degradation; pentose phosphate pathway.</text>
</comment>
<evidence type="ECO:0000256" key="5">
    <source>
        <dbReference type="ARBA" id="ARBA00022490"/>
    </source>
</evidence>
<dbReference type="GO" id="GO:0006098">
    <property type="term" value="P:pentose-phosphate shunt"/>
    <property type="evidence" value="ECO:0007669"/>
    <property type="project" value="UniProtKB-UniPathway"/>
</dbReference>
<dbReference type="EC" id="2.2.1.2" evidence="11"/>
<dbReference type="EMBL" id="UOFM01000062">
    <property type="protein sequence ID" value="VAW73434.1"/>
    <property type="molecule type" value="Genomic_DNA"/>
</dbReference>
<dbReference type="NCBIfam" id="NF002881">
    <property type="entry name" value="PRK03343.1"/>
    <property type="match status" value="1"/>
</dbReference>
<dbReference type="GO" id="GO:0005737">
    <property type="term" value="C:cytoplasm"/>
    <property type="evidence" value="ECO:0007669"/>
    <property type="project" value="UniProtKB-SubCell"/>
</dbReference>
<keyword evidence="8" id="KW-0704">Schiff base</keyword>
<dbReference type="GO" id="GO:0006094">
    <property type="term" value="P:gluconeogenesis"/>
    <property type="evidence" value="ECO:0007669"/>
    <property type="project" value="InterPro"/>
</dbReference>
<evidence type="ECO:0000256" key="8">
    <source>
        <dbReference type="ARBA" id="ARBA00023270"/>
    </source>
</evidence>
<proteinExistence type="inferred from homology"/>
<dbReference type="UniPathway" id="UPA00115"/>
<dbReference type="SUPFAM" id="SSF51569">
    <property type="entry name" value="Aldolase"/>
    <property type="match status" value="1"/>
</dbReference>
<comment type="similarity">
    <text evidence="4">Belongs to the transaldolase family. Type 2 subfamily.</text>
</comment>
<dbReference type="InterPro" id="IPR001585">
    <property type="entry name" value="TAL/FSA"/>
</dbReference>
<dbReference type="NCBIfam" id="TIGR00876">
    <property type="entry name" value="tal_mycobact"/>
    <property type="match status" value="1"/>
</dbReference>
<evidence type="ECO:0000313" key="11">
    <source>
        <dbReference type="EMBL" id="VAW73434.1"/>
    </source>
</evidence>
<comment type="catalytic activity">
    <reaction evidence="9">
        <text>D-sedoheptulose 7-phosphate + D-glyceraldehyde 3-phosphate = D-erythrose 4-phosphate + beta-D-fructose 6-phosphate</text>
        <dbReference type="Rhea" id="RHEA:17053"/>
        <dbReference type="ChEBI" id="CHEBI:16897"/>
        <dbReference type="ChEBI" id="CHEBI:57483"/>
        <dbReference type="ChEBI" id="CHEBI:57634"/>
        <dbReference type="ChEBI" id="CHEBI:59776"/>
        <dbReference type="EC" id="2.2.1.2"/>
    </reaction>
</comment>
<dbReference type="PANTHER" id="PTHR10683:SF31">
    <property type="entry name" value="TRANSALDOLASE"/>
    <property type="match status" value="1"/>
</dbReference>
<reference evidence="11" key="1">
    <citation type="submission" date="2018-06" db="EMBL/GenBank/DDBJ databases">
        <authorList>
            <person name="Zhirakovskaya E."/>
        </authorList>
    </citation>
    <scope>NUCLEOTIDE SEQUENCE</scope>
</reference>